<dbReference type="InterPro" id="IPR011051">
    <property type="entry name" value="RmlC_Cupin_sf"/>
</dbReference>
<dbReference type="InterPro" id="IPR013096">
    <property type="entry name" value="Cupin_2"/>
</dbReference>
<keyword evidence="1" id="KW-0812">Transmembrane</keyword>
<dbReference type="CDD" id="cd02208">
    <property type="entry name" value="cupin_RmlC-like"/>
    <property type="match status" value="1"/>
</dbReference>
<dbReference type="Gene3D" id="2.60.120.10">
    <property type="entry name" value="Jelly Rolls"/>
    <property type="match status" value="1"/>
</dbReference>
<dbReference type="InterPro" id="IPR014710">
    <property type="entry name" value="RmlC-like_jellyroll"/>
</dbReference>
<protein>
    <submittedName>
        <fullName evidence="3">Cupin domain-containing protein</fullName>
    </submittedName>
</protein>
<accession>A0ABU8NRM0</accession>
<keyword evidence="1" id="KW-0472">Membrane</keyword>
<dbReference type="Pfam" id="PF07883">
    <property type="entry name" value="Cupin_2"/>
    <property type="match status" value="1"/>
</dbReference>
<sequence>MSANYQITNQATGQVIKFIKSNKDANNGLLEMEAVYAAFSDEPPLHYHPIQKEVFNVLAGELTVRMNAEIKIYKKGEEFCIEPGVHHSMWNSGYLDTMVSWKIFPPLQTEAFLNTLTNLANEGKTNKAGIPPLPLMLYLLNRYRNSFRLSKLSKITLSVLYLFFYPFFLLMRYRSKIATMQSCSVSE</sequence>
<proteinExistence type="predicted"/>
<evidence type="ECO:0000259" key="2">
    <source>
        <dbReference type="Pfam" id="PF07883"/>
    </source>
</evidence>
<feature type="domain" description="Cupin type-2" evidence="2">
    <location>
        <begin position="42"/>
        <end position="93"/>
    </location>
</feature>
<evidence type="ECO:0000313" key="3">
    <source>
        <dbReference type="EMBL" id="MEJ2904903.1"/>
    </source>
</evidence>
<dbReference type="SUPFAM" id="SSF51182">
    <property type="entry name" value="RmlC-like cupins"/>
    <property type="match status" value="1"/>
</dbReference>
<comment type="caution">
    <text evidence="3">The sequence shown here is derived from an EMBL/GenBank/DDBJ whole genome shotgun (WGS) entry which is preliminary data.</text>
</comment>
<feature type="transmembrane region" description="Helical" evidence="1">
    <location>
        <begin position="152"/>
        <end position="171"/>
    </location>
</feature>
<evidence type="ECO:0000256" key="1">
    <source>
        <dbReference type="SAM" id="Phobius"/>
    </source>
</evidence>
<dbReference type="EMBL" id="JBBEUB010000008">
    <property type="protein sequence ID" value="MEJ2904903.1"/>
    <property type="molecule type" value="Genomic_DNA"/>
</dbReference>
<gene>
    <name evidence="3" type="ORF">WAE58_20830</name>
</gene>
<dbReference type="RefSeq" id="WP_288882649.1">
    <property type="nucleotide sequence ID" value="NZ_CBFGNQ010000008.1"/>
</dbReference>
<organism evidence="3 4">
    <name type="scientific">Pedobacter panaciterrae</name>
    <dbReference type="NCBI Taxonomy" id="363849"/>
    <lineage>
        <taxon>Bacteria</taxon>
        <taxon>Pseudomonadati</taxon>
        <taxon>Bacteroidota</taxon>
        <taxon>Sphingobacteriia</taxon>
        <taxon>Sphingobacteriales</taxon>
        <taxon>Sphingobacteriaceae</taxon>
        <taxon>Pedobacter</taxon>
    </lineage>
</organism>
<name>A0ABU8NRM0_9SPHI</name>
<evidence type="ECO:0000313" key="4">
    <source>
        <dbReference type="Proteomes" id="UP001378956"/>
    </source>
</evidence>
<dbReference type="Proteomes" id="UP001378956">
    <property type="component" value="Unassembled WGS sequence"/>
</dbReference>
<keyword evidence="4" id="KW-1185">Reference proteome</keyword>
<keyword evidence="1" id="KW-1133">Transmembrane helix</keyword>
<reference evidence="3 4" key="1">
    <citation type="submission" date="2024-03" db="EMBL/GenBank/DDBJ databases">
        <title>Sequence of Lycoming College Course Isolates.</title>
        <authorList>
            <person name="Plotts O."/>
            <person name="Newman J."/>
        </authorList>
    </citation>
    <scope>NUCLEOTIDE SEQUENCE [LARGE SCALE GENOMIC DNA]</scope>
    <source>
        <strain evidence="3 4">CJB-3</strain>
    </source>
</reference>